<keyword evidence="3" id="KW-1185">Reference proteome</keyword>
<dbReference type="STRING" id="281362.AT959_09905"/>
<dbReference type="Proteomes" id="UP000070186">
    <property type="component" value="Unassembled WGS sequence"/>
</dbReference>
<keyword evidence="1" id="KW-1133">Transmembrane helix</keyword>
<evidence type="ECO:0008006" key="4">
    <source>
        <dbReference type="Google" id="ProtNLM"/>
    </source>
</evidence>
<sequence>MRRSPPTEQGFSLVELAVVLVIVALLSSGLMLGLSAQRDSAANQEVQRQLDTAREVLLGFAMANGRLPCPAIPTLASGAANAGLEDRANANSACNRSHGVLPWATLGLPETDPWGQRLSYFVNSRFSAPLTATAQSSFTLASGVAPDNAGLANITNLTIHGSTNVAIEISAVIVSHGSRSQGAYQPNGGQLAGAIGDEAENADADLTFVADTPGTDFDDLLTWISPNLLKSRLVAAGKLP</sequence>
<dbReference type="AlphaFoldDB" id="A0A133XJ84"/>
<keyword evidence="1" id="KW-0472">Membrane</keyword>
<dbReference type="PROSITE" id="PS00409">
    <property type="entry name" value="PROKAR_NTER_METHYL"/>
    <property type="match status" value="1"/>
</dbReference>
<protein>
    <recommendedName>
        <fullName evidence="4">Prepilin-type N-terminal cleavage/methylation domain-containing protein</fullName>
    </recommendedName>
</protein>
<feature type="transmembrane region" description="Helical" evidence="1">
    <location>
        <begin position="12"/>
        <end position="34"/>
    </location>
</feature>
<dbReference type="InterPro" id="IPR045584">
    <property type="entry name" value="Pilin-like"/>
</dbReference>
<accession>A0A133XJ84</accession>
<evidence type="ECO:0000313" key="3">
    <source>
        <dbReference type="Proteomes" id="UP000070186"/>
    </source>
</evidence>
<gene>
    <name evidence="2" type="ORF">AT959_09905</name>
</gene>
<keyword evidence="1" id="KW-0812">Transmembrane</keyword>
<dbReference type="RefSeq" id="WP_066882809.1">
    <property type="nucleotide sequence ID" value="NZ_LODL01000019.1"/>
</dbReference>
<comment type="caution">
    <text evidence="2">The sequence shown here is derived from an EMBL/GenBank/DDBJ whole genome shotgun (WGS) entry which is preliminary data.</text>
</comment>
<evidence type="ECO:0000256" key="1">
    <source>
        <dbReference type="SAM" id="Phobius"/>
    </source>
</evidence>
<dbReference type="InterPro" id="IPR012902">
    <property type="entry name" value="N_methyl_site"/>
</dbReference>
<evidence type="ECO:0000313" key="2">
    <source>
        <dbReference type="EMBL" id="KXB31008.1"/>
    </source>
</evidence>
<name>A0A133XJ84_9RHOO</name>
<dbReference type="EMBL" id="LODL01000019">
    <property type="protein sequence ID" value="KXB31008.1"/>
    <property type="molecule type" value="Genomic_DNA"/>
</dbReference>
<dbReference type="NCBIfam" id="TIGR02532">
    <property type="entry name" value="IV_pilin_GFxxxE"/>
    <property type="match status" value="1"/>
</dbReference>
<reference evidence="2 3" key="1">
    <citation type="submission" date="2015-12" db="EMBL/GenBank/DDBJ databases">
        <title>Nitrous oxide reduction kinetics distinguish bacteria harboring typical versus atypical NosZ.</title>
        <authorList>
            <person name="Yoon S."/>
            <person name="Nissen S."/>
            <person name="Park D."/>
            <person name="Sanford R.A."/>
            <person name="Loeffler F.E."/>
        </authorList>
    </citation>
    <scope>NUCLEOTIDE SEQUENCE [LARGE SCALE GENOMIC DNA]</scope>
    <source>
        <strain evidence="2 3">ATCC BAA-841</strain>
    </source>
</reference>
<proteinExistence type="predicted"/>
<dbReference type="SUPFAM" id="SSF54523">
    <property type="entry name" value="Pili subunits"/>
    <property type="match status" value="1"/>
</dbReference>
<dbReference type="Pfam" id="PF07963">
    <property type="entry name" value="N_methyl"/>
    <property type="match status" value="1"/>
</dbReference>
<organism evidence="2 3">
    <name type="scientific">Dechloromonas denitrificans</name>
    <dbReference type="NCBI Taxonomy" id="281362"/>
    <lineage>
        <taxon>Bacteria</taxon>
        <taxon>Pseudomonadati</taxon>
        <taxon>Pseudomonadota</taxon>
        <taxon>Betaproteobacteria</taxon>
        <taxon>Rhodocyclales</taxon>
        <taxon>Azonexaceae</taxon>
        <taxon>Dechloromonas</taxon>
    </lineage>
</organism>